<gene>
    <name evidence="1" type="ORF">CO704_15290</name>
</gene>
<sequence length="636" mass="73679">MKGSIVQNIAHKLFLARSDTLEYEPDKHELSLLLKEKSDGYCLKNNKLIFSSYDDRDYYVAYHYFSEMADKSVNSDSSILLTAFSIWEQTLRGDSAIAGLFLSLYEDELDVWQSLLMSERNPYEITSLADQFIKYVKNIDIQKLFNFFFSIYKEKNQYAGHYSSLQERLSNTPQKCHEIIKKFHSDIQPDTIHLYNIALFSLKKQEYTKVIDILIDDIEKSNSVLSPQSLWILGRVIEKSDNKYKYRKILEVIKSAISSPVSLISNAGMQAAVDTIGKIPEIRFVISELFESNNQKIIELLSNKLSITKQLTSHADFQFWLTCICKASMNNDALNNVIFHIFASLAKDESKYGLLADCIFIMIRNNSISEENKSIEVFLHEIVKHQDLLNKLFTLTLIDENLEATIFSRLVATHLFVHENKHVLECCLDTINSFTQKNFIFLVRRILGFISNETQLTSLILSLLKVKNPEKRTYALVKSVIIHEIAMDYPGYVQDEIKRRKDNIKNQRGNMAKLYGEMLAEIDKYISSFAILPRIKELEPPSLLVNNFQKERTKVEARKNDLHEESSIIFNIASKIILKAGIGSFYYNNFNKKGYSEPSYLHEFSSSYSLPRRYVMDNIGYEINMVQFRCAKKDME</sequence>
<dbReference type="Proteomes" id="UP000217979">
    <property type="component" value="Chromosome"/>
</dbReference>
<organism evidence="1 2">
    <name type="scientific">Cedecea neteri</name>
    <dbReference type="NCBI Taxonomy" id="158822"/>
    <lineage>
        <taxon>Bacteria</taxon>
        <taxon>Pseudomonadati</taxon>
        <taxon>Pseudomonadota</taxon>
        <taxon>Gammaproteobacteria</taxon>
        <taxon>Enterobacterales</taxon>
        <taxon>Enterobacteriaceae</taxon>
        <taxon>Cedecea</taxon>
    </lineage>
</organism>
<evidence type="ECO:0000313" key="2">
    <source>
        <dbReference type="Proteomes" id="UP000217979"/>
    </source>
</evidence>
<dbReference type="AlphaFoldDB" id="A0A291DZY4"/>
<protein>
    <submittedName>
        <fullName evidence="1">Uncharacterized protein</fullName>
    </submittedName>
</protein>
<dbReference type="EMBL" id="CP023525">
    <property type="protein sequence ID" value="ATF93374.1"/>
    <property type="molecule type" value="Genomic_DNA"/>
</dbReference>
<dbReference type="RefSeq" id="WP_061274096.1">
    <property type="nucleotide sequence ID" value="NZ_CP023525.1"/>
</dbReference>
<reference evidence="1 2" key="1">
    <citation type="submission" date="2017-09" db="EMBL/GenBank/DDBJ databases">
        <title>FDA dAtabase for Regulatory Grade micrObial Sequences (FDA-ARGOS): Supporting development and validation of Infectious Disease Dx tests.</title>
        <authorList>
            <person name="Minogue T."/>
            <person name="Wolcott M."/>
            <person name="Wasieloski L."/>
            <person name="Aguilar W."/>
            <person name="Moore D."/>
            <person name="Tallon L."/>
            <person name="Sadzewicz L."/>
            <person name="Ott S."/>
            <person name="Zhao X."/>
            <person name="Nagaraj S."/>
            <person name="Vavikolanu K."/>
            <person name="Aluvathingal J."/>
            <person name="Nadendla S."/>
            <person name="Sichtig H."/>
        </authorList>
    </citation>
    <scope>NUCLEOTIDE SEQUENCE [LARGE SCALE GENOMIC DNA]</scope>
    <source>
        <strain evidence="1 2">FDAARGOS_392</strain>
    </source>
</reference>
<evidence type="ECO:0000313" key="1">
    <source>
        <dbReference type="EMBL" id="ATF93374.1"/>
    </source>
</evidence>
<accession>A0A291DZY4</accession>
<proteinExistence type="predicted"/>
<name>A0A291DZY4_9ENTR</name>